<dbReference type="Gene3D" id="3.40.50.450">
    <property type="match status" value="1"/>
</dbReference>
<sequence length="129" mass="14880">MKFYIASRFGLKEEVRVLYKTLEDKGHEIIADWTQHKTVKPYADNKEISREYAMEDINGAMNCDVFILISDEAGTGMYTELGAAIAHNIKFGTPKIYVVGEHIDRSMFYYHPSVKQMHAPEEVFEDLKI</sequence>
<organism evidence="1 2">
    <name type="scientific">Candidatus Colwellbacteria bacterium RIFCSPLOWO2_12_FULL_46_17</name>
    <dbReference type="NCBI Taxonomy" id="1797695"/>
    <lineage>
        <taxon>Bacteria</taxon>
        <taxon>Candidatus Colwelliibacteriota</taxon>
    </lineage>
</organism>
<name>A0A1G1ZDB8_9BACT</name>
<dbReference type="EMBL" id="MHJD01000007">
    <property type="protein sequence ID" value="OGY62613.1"/>
    <property type="molecule type" value="Genomic_DNA"/>
</dbReference>
<gene>
    <name evidence="1" type="ORF">A3G58_00330</name>
</gene>
<protein>
    <recommendedName>
        <fullName evidence="3">Nucleoside 2-deoxyribosyltransferase</fullName>
    </recommendedName>
</protein>
<comment type="caution">
    <text evidence="1">The sequence shown here is derived from an EMBL/GenBank/DDBJ whole genome shotgun (WGS) entry which is preliminary data.</text>
</comment>
<dbReference type="AlphaFoldDB" id="A0A1G1ZDB8"/>
<reference evidence="1 2" key="1">
    <citation type="journal article" date="2016" name="Nat. Commun.">
        <title>Thousands of microbial genomes shed light on interconnected biogeochemical processes in an aquifer system.</title>
        <authorList>
            <person name="Anantharaman K."/>
            <person name="Brown C.T."/>
            <person name="Hug L.A."/>
            <person name="Sharon I."/>
            <person name="Castelle C.J."/>
            <person name="Probst A.J."/>
            <person name="Thomas B.C."/>
            <person name="Singh A."/>
            <person name="Wilkins M.J."/>
            <person name="Karaoz U."/>
            <person name="Brodie E.L."/>
            <person name="Williams K.H."/>
            <person name="Hubbard S.S."/>
            <person name="Banfield J.F."/>
        </authorList>
    </citation>
    <scope>NUCLEOTIDE SEQUENCE [LARGE SCALE GENOMIC DNA]</scope>
</reference>
<dbReference type="Proteomes" id="UP000177801">
    <property type="component" value="Unassembled WGS sequence"/>
</dbReference>
<evidence type="ECO:0000313" key="2">
    <source>
        <dbReference type="Proteomes" id="UP000177801"/>
    </source>
</evidence>
<evidence type="ECO:0000313" key="1">
    <source>
        <dbReference type="EMBL" id="OGY62613.1"/>
    </source>
</evidence>
<dbReference type="SUPFAM" id="SSF52309">
    <property type="entry name" value="N-(deoxy)ribosyltransferase-like"/>
    <property type="match status" value="1"/>
</dbReference>
<accession>A0A1G1ZDB8</accession>
<proteinExistence type="predicted"/>
<evidence type="ECO:0008006" key="3">
    <source>
        <dbReference type="Google" id="ProtNLM"/>
    </source>
</evidence>